<dbReference type="HOGENOM" id="CLU_1357080_0_0_1"/>
<dbReference type="InterPro" id="IPR026913">
    <property type="entry name" value="METTL24"/>
</dbReference>
<reference evidence="2 3" key="2">
    <citation type="journal article" date="2008" name="Nature">
        <title>The Phaeodactylum genome reveals the evolutionary history of diatom genomes.</title>
        <authorList>
            <person name="Bowler C."/>
            <person name="Allen A.E."/>
            <person name="Badger J.H."/>
            <person name="Grimwood J."/>
            <person name="Jabbari K."/>
            <person name="Kuo A."/>
            <person name="Maheswari U."/>
            <person name="Martens C."/>
            <person name="Maumus F."/>
            <person name="Otillar R.P."/>
            <person name="Rayko E."/>
            <person name="Salamov A."/>
            <person name="Vandepoele K."/>
            <person name="Beszteri B."/>
            <person name="Gruber A."/>
            <person name="Heijde M."/>
            <person name="Katinka M."/>
            <person name="Mock T."/>
            <person name="Valentin K."/>
            <person name="Verret F."/>
            <person name="Berges J.A."/>
            <person name="Brownlee C."/>
            <person name="Cadoret J.P."/>
            <person name="Chiovitti A."/>
            <person name="Choi C.J."/>
            <person name="Coesel S."/>
            <person name="De Martino A."/>
            <person name="Detter J.C."/>
            <person name="Durkin C."/>
            <person name="Falciatore A."/>
            <person name="Fournet J."/>
            <person name="Haruta M."/>
            <person name="Huysman M.J."/>
            <person name="Jenkins B.D."/>
            <person name="Jiroutova K."/>
            <person name="Jorgensen R.E."/>
            <person name="Joubert Y."/>
            <person name="Kaplan A."/>
            <person name="Kroger N."/>
            <person name="Kroth P.G."/>
            <person name="La Roche J."/>
            <person name="Lindquist E."/>
            <person name="Lommer M."/>
            <person name="Martin-Jezequel V."/>
            <person name="Lopez P.J."/>
            <person name="Lucas S."/>
            <person name="Mangogna M."/>
            <person name="McGinnis K."/>
            <person name="Medlin L.K."/>
            <person name="Montsant A."/>
            <person name="Oudot-Le Secq M.P."/>
            <person name="Napoli C."/>
            <person name="Obornik M."/>
            <person name="Parker M.S."/>
            <person name="Petit J.L."/>
            <person name="Porcel B.M."/>
            <person name="Poulsen N."/>
            <person name="Robison M."/>
            <person name="Rychlewski L."/>
            <person name="Rynearson T.A."/>
            <person name="Schmutz J."/>
            <person name="Shapiro H."/>
            <person name="Siaut M."/>
            <person name="Stanley M."/>
            <person name="Sussman M.R."/>
            <person name="Taylor A.R."/>
            <person name="Vardi A."/>
            <person name="von Dassow P."/>
            <person name="Vyverman W."/>
            <person name="Willis A."/>
            <person name="Wyrwicz L.S."/>
            <person name="Rokhsar D.S."/>
            <person name="Weissenbach J."/>
            <person name="Armbrust E.V."/>
            <person name="Green B.R."/>
            <person name="Van de Peer Y."/>
            <person name="Grigoriev I.V."/>
        </authorList>
    </citation>
    <scope>NUCLEOTIDE SEQUENCE [LARGE SCALE GENOMIC DNA]</scope>
    <source>
        <strain evidence="2 3">CCMP1335</strain>
    </source>
</reference>
<dbReference type="PaxDb" id="35128-Thaps10488"/>
<protein>
    <recommendedName>
        <fullName evidence="1">Methyltransferase domain-containing protein</fullName>
    </recommendedName>
</protein>
<reference evidence="2 3" key="1">
    <citation type="journal article" date="2004" name="Science">
        <title>The genome of the diatom Thalassiosira pseudonana: ecology, evolution, and metabolism.</title>
        <authorList>
            <person name="Armbrust E.V."/>
            <person name="Berges J.A."/>
            <person name="Bowler C."/>
            <person name="Green B.R."/>
            <person name="Martinez D."/>
            <person name="Putnam N.H."/>
            <person name="Zhou S."/>
            <person name="Allen A.E."/>
            <person name="Apt K.E."/>
            <person name="Bechner M."/>
            <person name="Brzezinski M.A."/>
            <person name="Chaal B.K."/>
            <person name="Chiovitti A."/>
            <person name="Davis A.K."/>
            <person name="Demarest M.S."/>
            <person name="Detter J.C."/>
            <person name="Glavina T."/>
            <person name="Goodstein D."/>
            <person name="Hadi M.Z."/>
            <person name="Hellsten U."/>
            <person name="Hildebrand M."/>
            <person name="Jenkins B.D."/>
            <person name="Jurka J."/>
            <person name="Kapitonov V.V."/>
            <person name="Kroger N."/>
            <person name="Lau W.W."/>
            <person name="Lane T.W."/>
            <person name="Larimer F.W."/>
            <person name="Lippmeier J.C."/>
            <person name="Lucas S."/>
            <person name="Medina M."/>
            <person name="Montsant A."/>
            <person name="Obornik M."/>
            <person name="Parker M.S."/>
            <person name="Palenik B."/>
            <person name="Pazour G.J."/>
            <person name="Richardson P.M."/>
            <person name="Rynearson T.A."/>
            <person name="Saito M.A."/>
            <person name="Schwartz D.C."/>
            <person name="Thamatrakoln K."/>
            <person name="Valentin K."/>
            <person name="Vardi A."/>
            <person name="Wilkerson F.P."/>
            <person name="Rokhsar D.S."/>
        </authorList>
    </citation>
    <scope>NUCLEOTIDE SEQUENCE [LARGE SCALE GENOMIC DNA]</scope>
    <source>
        <strain evidence="2 3">CCMP1335</strain>
    </source>
</reference>
<dbReference type="Pfam" id="PF13383">
    <property type="entry name" value="Methyltransf_22"/>
    <property type="match status" value="1"/>
</dbReference>
<gene>
    <name evidence="2" type="ORF">THAPSDRAFT_10488</name>
</gene>
<dbReference type="AlphaFoldDB" id="B8LCT2"/>
<keyword evidence="3" id="KW-1185">Reference proteome</keyword>
<dbReference type="PANTHER" id="PTHR32026:SF27">
    <property type="entry name" value="METHYLTRANSFERASE FKBM DOMAIN-CONTAINING PROTEIN-RELATED"/>
    <property type="match status" value="1"/>
</dbReference>
<organism evidence="2 3">
    <name type="scientific">Thalassiosira pseudonana</name>
    <name type="common">Marine diatom</name>
    <name type="synonym">Cyclotella nana</name>
    <dbReference type="NCBI Taxonomy" id="35128"/>
    <lineage>
        <taxon>Eukaryota</taxon>
        <taxon>Sar</taxon>
        <taxon>Stramenopiles</taxon>
        <taxon>Ochrophyta</taxon>
        <taxon>Bacillariophyta</taxon>
        <taxon>Coscinodiscophyceae</taxon>
        <taxon>Thalassiosirophycidae</taxon>
        <taxon>Thalassiosirales</taxon>
        <taxon>Thalassiosiraceae</taxon>
        <taxon>Thalassiosira</taxon>
    </lineage>
</organism>
<feature type="domain" description="Methyltransferase" evidence="1">
    <location>
        <begin position="62"/>
        <end position="188"/>
    </location>
</feature>
<dbReference type="RefSeq" id="XP_002296862.1">
    <property type="nucleotide sequence ID" value="XM_002296826.1"/>
</dbReference>
<dbReference type="GeneID" id="7442594"/>
<dbReference type="KEGG" id="tps:THAPSDRAFT_10488"/>
<sequence>MTPKPNPNAVTDAPVLTCLRTFPRFLLNTKFVVAIATLYLIKGEFHPHIQTSPFSNEISSSLATKESNGFFTDVADDTWELLKRKAHDMQPNTHNPTRSNPKAFFQENYEPEFVCQNERRVGRLGDGGKWICDPHRIITGTHNIECLVYSIGSNGDASFEAGVLQDVSSDCEIHVFDFGTYANAVAKQTGYNSTHTSVGYIK</sequence>
<evidence type="ECO:0000313" key="3">
    <source>
        <dbReference type="Proteomes" id="UP000001449"/>
    </source>
</evidence>
<proteinExistence type="predicted"/>
<evidence type="ECO:0000259" key="1">
    <source>
        <dbReference type="Pfam" id="PF13383"/>
    </source>
</evidence>
<dbReference type="Proteomes" id="UP000001449">
    <property type="component" value="Chromosome 16"/>
</dbReference>
<evidence type="ECO:0000313" key="2">
    <source>
        <dbReference type="EMBL" id="EED86846.1"/>
    </source>
</evidence>
<dbReference type="EMBL" id="DS999418">
    <property type="protein sequence ID" value="EED86846.1"/>
    <property type="molecule type" value="Genomic_DNA"/>
</dbReference>
<dbReference type="InterPro" id="IPR025714">
    <property type="entry name" value="Methyltranfer_dom"/>
</dbReference>
<dbReference type="PANTHER" id="PTHR32026">
    <property type="entry name" value="METHYLTRANSFERASE-LIKE PROTEIN 24"/>
    <property type="match status" value="1"/>
</dbReference>
<name>B8LCT2_THAPS</name>
<accession>B8LCT2</accession>
<dbReference type="InParanoid" id="B8LCT2"/>